<evidence type="ECO:0000256" key="2">
    <source>
        <dbReference type="ARBA" id="ARBA00022448"/>
    </source>
</evidence>
<accession>A0A814G395</accession>
<dbReference type="AlphaFoldDB" id="A0A814G395"/>
<feature type="transmembrane region" description="Helical" evidence="12">
    <location>
        <begin position="34"/>
        <end position="52"/>
    </location>
</feature>
<dbReference type="GO" id="GO:0005886">
    <property type="term" value="C:plasma membrane"/>
    <property type="evidence" value="ECO:0007669"/>
    <property type="project" value="TreeGrafter"/>
</dbReference>
<keyword evidence="7 11" id="KW-0406">Ion transport</keyword>
<protein>
    <submittedName>
        <fullName evidence="13">Uncharacterized protein</fullName>
    </submittedName>
</protein>
<dbReference type="PANTHER" id="PTHR11690">
    <property type="entry name" value="AMILORIDE-SENSITIVE SODIUM CHANNEL-RELATED"/>
    <property type="match status" value="1"/>
</dbReference>
<reference evidence="13" key="1">
    <citation type="submission" date="2021-02" db="EMBL/GenBank/DDBJ databases">
        <authorList>
            <person name="Nowell W R."/>
        </authorList>
    </citation>
    <scope>NUCLEOTIDE SEQUENCE</scope>
    <source>
        <strain evidence="13">Ploen Becks lab</strain>
    </source>
</reference>
<dbReference type="PRINTS" id="PR01078">
    <property type="entry name" value="AMINACHANNEL"/>
</dbReference>
<evidence type="ECO:0000256" key="12">
    <source>
        <dbReference type="SAM" id="Phobius"/>
    </source>
</evidence>
<dbReference type="EMBL" id="CAJNOC010003622">
    <property type="protein sequence ID" value="CAF0991111.1"/>
    <property type="molecule type" value="Genomic_DNA"/>
</dbReference>
<evidence type="ECO:0000256" key="10">
    <source>
        <dbReference type="ARBA" id="ARBA00023303"/>
    </source>
</evidence>
<feature type="non-terminal residue" evidence="13">
    <location>
        <position position="236"/>
    </location>
</feature>
<organism evidence="13 14">
    <name type="scientific">Brachionus calyciflorus</name>
    <dbReference type="NCBI Taxonomy" id="104777"/>
    <lineage>
        <taxon>Eukaryota</taxon>
        <taxon>Metazoa</taxon>
        <taxon>Spiralia</taxon>
        <taxon>Gnathifera</taxon>
        <taxon>Rotifera</taxon>
        <taxon>Eurotatoria</taxon>
        <taxon>Monogononta</taxon>
        <taxon>Pseudotrocha</taxon>
        <taxon>Ploima</taxon>
        <taxon>Brachionidae</taxon>
        <taxon>Brachionus</taxon>
    </lineage>
</organism>
<comment type="subcellular location">
    <subcellularLocation>
        <location evidence="1">Membrane</location>
        <topology evidence="1">Multi-pass membrane protein</topology>
    </subcellularLocation>
</comment>
<dbReference type="OrthoDB" id="6021021at2759"/>
<keyword evidence="9 11" id="KW-0739">Sodium transport</keyword>
<evidence type="ECO:0000256" key="6">
    <source>
        <dbReference type="ARBA" id="ARBA00023053"/>
    </source>
</evidence>
<keyword evidence="4 11" id="KW-0812">Transmembrane</keyword>
<evidence type="ECO:0000256" key="9">
    <source>
        <dbReference type="ARBA" id="ARBA00023201"/>
    </source>
</evidence>
<evidence type="ECO:0000256" key="7">
    <source>
        <dbReference type="ARBA" id="ARBA00023065"/>
    </source>
</evidence>
<dbReference type="InterPro" id="IPR001873">
    <property type="entry name" value="ENaC"/>
</dbReference>
<keyword evidence="5 12" id="KW-1133">Transmembrane helix</keyword>
<evidence type="ECO:0000313" key="14">
    <source>
        <dbReference type="Proteomes" id="UP000663879"/>
    </source>
</evidence>
<dbReference type="GO" id="GO:0015280">
    <property type="term" value="F:ligand-gated sodium channel activity"/>
    <property type="evidence" value="ECO:0007669"/>
    <property type="project" value="TreeGrafter"/>
</dbReference>
<dbReference type="Gene3D" id="2.60.470.10">
    <property type="entry name" value="Acid-sensing ion channels like domains"/>
    <property type="match status" value="1"/>
</dbReference>
<keyword evidence="6" id="KW-0915">Sodium</keyword>
<dbReference type="Proteomes" id="UP000663879">
    <property type="component" value="Unassembled WGS sequence"/>
</dbReference>
<comment type="similarity">
    <text evidence="11">Belongs to the amiloride-sensitive sodium channel (TC 1.A.6) family.</text>
</comment>
<proteinExistence type="inferred from homology"/>
<keyword evidence="3 11" id="KW-0894">Sodium channel</keyword>
<evidence type="ECO:0000256" key="1">
    <source>
        <dbReference type="ARBA" id="ARBA00004141"/>
    </source>
</evidence>
<evidence type="ECO:0000256" key="8">
    <source>
        <dbReference type="ARBA" id="ARBA00023136"/>
    </source>
</evidence>
<evidence type="ECO:0000313" key="13">
    <source>
        <dbReference type="EMBL" id="CAF0991111.1"/>
    </source>
</evidence>
<keyword evidence="2 11" id="KW-0813">Transport</keyword>
<keyword evidence="10 11" id="KW-0407">Ion channel</keyword>
<gene>
    <name evidence="13" type="ORF">OXX778_LOCUS15915</name>
</gene>
<dbReference type="Pfam" id="PF00858">
    <property type="entry name" value="ASC"/>
    <property type="match status" value="1"/>
</dbReference>
<evidence type="ECO:0000256" key="3">
    <source>
        <dbReference type="ARBA" id="ARBA00022461"/>
    </source>
</evidence>
<name>A0A814G395_9BILA</name>
<evidence type="ECO:0000256" key="4">
    <source>
        <dbReference type="ARBA" id="ARBA00022692"/>
    </source>
</evidence>
<evidence type="ECO:0000256" key="11">
    <source>
        <dbReference type="RuleBase" id="RU000679"/>
    </source>
</evidence>
<comment type="caution">
    <text evidence="13">The sequence shown here is derived from an EMBL/GenBank/DDBJ whole genome shotgun (WGS) entry which is preliminary data.</text>
</comment>
<evidence type="ECO:0000256" key="5">
    <source>
        <dbReference type="ARBA" id="ARBA00022989"/>
    </source>
</evidence>
<keyword evidence="8 12" id="KW-0472">Membrane</keyword>
<keyword evidence="14" id="KW-1185">Reference proteome</keyword>
<sequence length="236" mass="26711">MSRKLNSIIEESLLSSTSHGIPNIIRSDNSALRFMWISFTIISSGLCSYMIVQSIINYLSFETTSKNQIHTETSSIFPAITICNLNFFTSEYSAQFIKNLTLDIQSDSAYFSYSQYYTFMEIVSTSEELMSIAYKFGDSFEKLILHCQLLTIDCRNKEYWNYYYHQSYGNCYQINAKKENLIKVSRTGWSNALNIILNISLADGLEGLYAGIGAVIMIHNQTTSPLSTDAFSVSSG</sequence>